<accession>A0ABT5AH64</accession>
<evidence type="ECO:0000313" key="3">
    <source>
        <dbReference type="Proteomes" id="UP001211249"/>
    </source>
</evidence>
<dbReference type="EMBL" id="JAQMUC010000060">
    <property type="protein sequence ID" value="MDB9536282.1"/>
    <property type="molecule type" value="Genomic_DNA"/>
</dbReference>
<evidence type="ECO:0000259" key="1">
    <source>
        <dbReference type="Pfam" id="PF00534"/>
    </source>
</evidence>
<name>A0ABT5AH64_9CYAN</name>
<dbReference type="Pfam" id="PF00534">
    <property type="entry name" value="Glycos_transf_1"/>
    <property type="match status" value="1"/>
</dbReference>
<dbReference type="SUPFAM" id="SSF53756">
    <property type="entry name" value="UDP-Glycosyltransferase/glycogen phosphorylase"/>
    <property type="match status" value="1"/>
</dbReference>
<protein>
    <submittedName>
        <fullName evidence="2">Glycosyltransferase family 4 protein</fullName>
    </submittedName>
</protein>
<gene>
    <name evidence="2" type="ORF">PN451_10655</name>
</gene>
<feature type="domain" description="Glycosyl transferase family 1" evidence="1">
    <location>
        <begin position="235"/>
        <end position="385"/>
    </location>
</feature>
<evidence type="ECO:0000313" key="2">
    <source>
        <dbReference type="EMBL" id="MDB9536282.1"/>
    </source>
</evidence>
<comment type="caution">
    <text evidence="2">The sequence shown here is derived from an EMBL/GenBank/DDBJ whole genome shotgun (WGS) entry which is preliminary data.</text>
</comment>
<reference evidence="2 3" key="1">
    <citation type="submission" date="2023-01" db="EMBL/GenBank/DDBJ databases">
        <title>Genomes from the Australian National Cyanobacteria Reference Collection.</title>
        <authorList>
            <person name="Willis A."/>
            <person name="Lee E.M.F."/>
        </authorList>
    </citation>
    <scope>NUCLEOTIDE SEQUENCE [LARGE SCALE GENOMIC DNA]</scope>
    <source>
        <strain evidence="2 3">CS-1226</strain>
    </source>
</reference>
<dbReference type="InterPro" id="IPR001296">
    <property type="entry name" value="Glyco_trans_1"/>
</dbReference>
<keyword evidence="3" id="KW-1185">Reference proteome</keyword>
<dbReference type="Gene3D" id="3.40.50.2000">
    <property type="entry name" value="Glycogen Phosphorylase B"/>
    <property type="match status" value="2"/>
</dbReference>
<sequence>MTIPARFVLFYLLHILMKVVVALEHRFHRTPDGIVWTHTQFPYSFWQRYLEVFDHVRVVARVQDVLSVPSDWTPSNGDSEALRRNRISFAAIPYYIGPMQYLWRSIMVKRAAQQAVNTEDAVILRVSSTIASCIEPKLRATNHPFGLEVVGDPYDVFAPGSIKHPLRPFFRWRSPRILRRQCARACGAAYVTESALQKRYPPGKDAFSTHYSSIELSPEAFVSVPRLPKQESQIFTIIFVGTLAQLYKAPDVLIDAVANCVQQGLKLKLVVVGDGKHREELEMRAVKLNLGDYVNFRGQLSAGKAVRAELDQADLFILASHQEGLPRAMIEAMARALPCIGSTVGGIPELLAPEDIVPPGDVAALSAKIRQVVTDPERMARMSARNLEKAKEYTNEILRERQITFYNYVRKSTQDWLNAQKEVGRTRNRTLIDE</sequence>
<dbReference type="PANTHER" id="PTHR12526">
    <property type="entry name" value="GLYCOSYLTRANSFERASE"/>
    <property type="match status" value="1"/>
</dbReference>
<dbReference type="CDD" id="cd03801">
    <property type="entry name" value="GT4_PimA-like"/>
    <property type="match status" value="1"/>
</dbReference>
<proteinExistence type="predicted"/>
<organism evidence="2 3">
    <name type="scientific">Dolichospermum planctonicum CS-1226</name>
    <dbReference type="NCBI Taxonomy" id="3021751"/>
    <lineage>
        <taxon>Bacteria</taxon>
        <taxon>Bacillati</taxon>
        <taxon>Cyanobacteriota</taxon>
        <taxon>Cyanophyceae</taxon>
        <taxon>Nostocales</taxon>
        <taxon>Aphanizomenonaceae</taxon>
        <taxon>Dolichospermum</taxon>
        <taxon>Dolichospermum planctonicum</taxon>
    </lineage>
</organism>
<dbReference type="Proteomes" id="UP001211249">
    <property type="component" value="Unassembled WGS sequence"/>
</dbReference>